<accession>X0KX93</accession>
<comment type="cofactor">
    <cofactor evidence="1">
        <name>Mn(2+)</name>
        <dbReference type="ChEBI" id="CHEBI:29035"/>
    </cofactor>
</comment>
<dbReference type="SUPFAM" id="SSF53448">
    <property type="entry name" value="Nucleotide-diphospho-sugar transferases"/>
    <property type="match status" value="1"/>
</dbReference>
<evidence type="ECO:0000256" key="6">
    <source>
        <dbReference type="ARBA" id="ARBA00023056"/>
    </source>
</evidence>
<evidence type="ECO:0000256" key="12">
    <source>
        <dbReference type="ARBA" id="ARBA00052293"/>
    </source>
</evidence>
<sequence length="293" mass="33135">MHGTEHSDISRSCGYFTLLTNDEYALAALVLAQSLKNTKTTIPLCVLIVESEVTERSKTELHRAFDQVIPVEKISGIGNDNLKAIGRPDLHDTLTKLQLWSQTQFDRILFLDADTLVLSNLDHLFDLPSSVELAAAPDLGFSDCFNSGVMLLKPSSSTFSELRQFASKTASFDGGDQGLLNIFFGDGSRHHPSMSYKDAQHVLGQNSVTHERNWYRLSCTYNLAMHQVYRLYIPATLRYANEHKVLHFIGKLKPWHFSKGKVPLADDAAAYEQFYAAMVERWWDMRRSIAFRA</sequence>
<gene>
    <name evidence="14" type="ORF">FOTG_18159</name>
</gene>
<dbReference type="PANTHER" id="PTHR11183">
    <property type="entry name" value="GLYCOGENIN SUBFAMILY MEMBER"/>
    <property type="match status" value="1"/>
</dbReference>
<name>X0KX93_FUSOX</name>
<comment type="catalytic activity">
    <reaction evidence="12">
        <text>L-tyrosyl-[glycogenin] + UDP-alpha-D-glucose = alpha-D-glucosyl-L-tyrosyl-[glycogenin] + UDP + H(+)</text>
        <dbReference type="Rhea" id="RHEA:23360"/>
        <dbReference type="Rhea" id="RHEA-COMP:14604"/>
        <dbReference type="Rhea" id="RHEA-COMP:14605"/>
        <dbReference type="ChEBI" id="CHEBI:15378"/>
        <dbReference type="ChEBI" id="CHEBI:46858"/>
        <dbReference type="ChEBI" id="CHEBI:58223"/>
        <dbReference type="ChEBI" id="CHEBI:58885"/>
        <dbReference type="ChEBI" id="CHEBI:140573"/>
        <dbReference type="EC" id="2.4.1.186"/>
    </reaction>
</comment>
<comment type="similarity">
    <text evidence="9">Belongs to the glycosyltransferase 8 family. Glycogenin subfamily.</text>
</comment>
<dbReference type="GO" id="GO:0005978">
    <property type="term" value="P:glycogen biosynthetic process"/>
    <property type="evidence" value="ECO:0007669"/>
    <property type="project" value="UniProtKB-KW"/>
</dbReference>
<dbReference type="Pfam" id="PF01501">
    <property type="entry name" value="Glyco_transf_8"/>
    <property type="match status" value="1"/>
</dbReference>
<organism evidence="14">
    <name type="scientific">Fusarium oxysporum f. sp. vasinfectum 25433</name>
    <dbReference type="NCBI Taxonomy" id="1089449"/>
    <lineage>
        <taxon>Eukaryota</taxon>
        <taxon>Fungi</taxon>
        <taxon>Dikarya</taxon>
        <taxon>Ascomycota</taxon>
        <taxon>Pezizomycotina</taxon>
        <taxon>Sordariomycetes</taxon>
        <taxon>Hypocreomycetidae</taxon>
        <taxon>Hypocreales</taxon>
        <taxon>Nectriaceae</taxon>
        <taxon>Fusarium</taxon>
        <taxon>Fusarium oxysporum species complex</taxon>
    </lineage>
</organism>
<dbReference type="EMBL" id="KK035289">
    <property type="protein sequence ID" value="EXM13392.1"/>
    <property type="molecule type" value="Genomic_DNA"/>
</dbReference>
<keyword evidence="7" id="KW-0325">Glycoprotein</keyword>
<dbReference type="Gene3D" id="3.90.550.10">
    <property type="entry name" value="Spore Coat Polysaccharide Biosynthesis Protein SpsA, Chain A"/>
    <property type="match status" value="1"/>
</dbReference>
<keyword evidence="5" id="KW-0479">Metal-binding</keyword>
<evidence type="ECO:0000256" key="2">
    <source>
        <dbReference type="ARBA" id="ARBA00004496"/>
    </source>
</evidence>
<evidence type="ECO:0000256" key="8">
    <source>
        <dbReference type="ARBA" id="ARBA00023211"/>
    </source>
</evidence>
<dbReference type="GO" id="GO:0005737">
    <property type="term" value="C:cytoplasm"/>
    <property type="evidence" value="ECO:0007669"/>
    <property type="project" value="UniProtKB-SubCell"/>
</dbReference>
<dbReference type="GO" id="GO:0046872">
    <property type="term" value="F:metal ion binding"/>
    <property type="evidence" value="ECO:0007669"/>
    <property type="project" value="UniProtKB-KW"/>
</dbReference>
<comment type="subcellular location">
    <subcellularLocation>
        <location evidence="2">Cytoplasm</location>
    </subcellularLocation>
</comment>
<protein>
    <recommendedName>
        <fullName evidence="10">glycogenin glucosyltransferase</fullName>
        <ecNumber evidence="10">2.4.1.186</ecNumber>
    </recommendedName>
</protein>
<evidence type="ECO:0000256" key="3">
    <source>
        <dbReference type="ARBA" id="ARBA00022490"/>
    </source>
</evidence>
<evidence type="ECO:0000256" key="11">
    <source>
        <dbReference type="ARBA" id="ARBA00050886"/>
    </source>
</evidence>
<comment type="function">
    <text evidence="13">Self-glucosylating initiator of glycogen synthesis. It catalyzes the formation of a short alpha (1,4)-glucosyl chain covalently attached via a glucose 1-O-tyrosyl linkage to internal tyrosine residues and these chains act as primers for the elongation reaction catalyzed by glycogen synthase.</text>
</comment>
<evidence type="ECO:0000256" key="13">
    <source>
        <dbReference type="ARBA" id="ARBA00057883"/>
    </source>
</evidence>
<evidence type="ECO:0000256" key="1">
    <source>
        <dbReference type="ARBA" id="ARBA00001936"/>
    </source>
</evidence>
<keyword evidence="6" id="KW-0320">Glycogen biosynthesis</keyword>
<reference evidence="14" key="1">
    <citation type="submission" date="2011-11" db="EMBL/GenBank/DDBJ databases">
        <title>The Genome Sequence of Fusarium oxysporum Cotton.</title>
        <authorList>
            <consortium name="The Broad Institute Genome Sequencing Platform"/>
            <person name="Ma L.-J."/>
            <person name="Gale L.R."/>
            <person name="Schwartz D.C."/>
            <person name="Zhou S."/>
            <person name="Corby-Kistler H."/>
            <person name="Young S.K."/>
            <person name="Zeng Q."/>
            <person name="Gargeya S."/>
            <person name="Fitzgerald M."/>
            <person name="Haas B."/>
            <person name="Abouelleil A."/>
            <person name="Alvarado L."/>
            <person name="Arachchi H.M."/>
            <person name="Berlin A."/>
            <person name="Brown A."/>
            <person name="Chapman S.B."/>
            <person name="Chen Z."/>
            <person name="Dunbar C."/>
            <person name="Freedman E."/>
            <person name="Gearin G."/>
            <person name="Goldberg J."/>
            <person name="Griggs A."/>
            <person name="Gujja S."/>
            <person name="Heiman D."/>
            <person name="Howarth C."/>
            <person name="Larson L."/>
            <person name="Lui A."/>
            <person name="MacDonald P.J.P."/>
            <person name="Montmayeur A."/>
            <person name="Murphy C."/>
            <person name="Neiman D."/>
            <person name="Pearson M."/>
            <person name="Priest M."/>
            <person name="Roberts A."/>
            <person name="Saif S."/>
            <person name="Shea T."/>
            <person name="Shenoy N."/>
            <person name="Sisk P."/>
            <person name="Stolte C."/>
            <person name="Sykes S."/>
            <person name="Wortman J."/>
            <person name="Nusbaum C."/>
            <person name="Birren B."/>
        </authorList>
    </citation>
    <scope>NUCLEOTIDE SEQUENCE [LARGE SCALE GENOMIC DNA]</scope>
    <source>
        <strain evidence="14">25433</strain>
    </source>
</reference>
<dbReference type="CDD" id="cd02537">
    <property type="entry name" value="GT8_Glycogenin"/>
    <property type="match status" value="1"/>
</dbReference>
<evidence type="ECO:0000256" key="4">
    <source>
        <dbReference type="ARBA" id="ARBA00022679"/>
    </source>
</evidence>
<dbReference type="Proteomes" id="UP000030701">
    <property type="component" value="Unassembled WGS sequence"/>
</dbReference>
<dbReference type="FunFam" id="3.90.550.10:FF:000092">
    <property type="entry name" value="Glycogenin 2"/>
    <property type="match status" value="1"/>
</dbReference>
<keyword evidence="8" id="KW-0464">Manganese</keyword>
<proteinExistence type="inferred from homology"/>
<keyword evidence="4" id="KW-0808">Transferase</keyword>
<dbReference type="HOGENOM" id="CLU_017171_0_1_1"/>
<evidence type="ECO:0000256" key="10">
    <source>
        <dbReference type="ARBA" id="ARBA00038934"/>
    </source>
</evidence>
<dbReference type="GO" id="GO:0008466">
    <property type="term" value="F:glycogenin glucosyltransferase activity"/>
    <property type="evidence" value="ECO:0007669"/>
    <property type="project" value="UniProtKB-EC"/>
</dbReference>
<dbReference type="InterPro" id="IPR029044">
    <property type="entry name" value="Nucleotide-diphossugar_trans"/>
</dbReference>
<dbReference type="InterPro" id="IPR050587">
    <property type="entry name" value="GNT1/Glycosyltrans_8"/>
</dbReference>
<evidence type="ECO:0000256" key="7">
    <source>
        <dbReference type="ARBA" id="ARBA00023180"/>
    </source>
</evidence>
<evidence type="ECO:0000256" key="9">
    <source>
        <dbReference type="ARBA" id="ARBA00038162"/>
    </source>
</evidence>
<dbReference type="OrthoDB" id="2014201at2759"/>
<dbReference type="AlphaFoldDB" id="X0KX93"/>
<comment type="catalytic activity">
    <reaction evidence="11">
        <text>[1,4-alpha-D-glucosyl](n)-L-tyrosyl-[glycogenin] + UDP-alpha-D-glucose = [1,4-alpha-D-glucosyl](n+1)-L-tyrosyl-[glycogenin] + UDP + H(+)</text>
        <dbReference type="Rhea" id="RHEA:56560"/>
        <dbReference type="Rhea" id="RHEA-COMP:14606"/>
        <dbReference type="Rhea" id="RHEA-COMP:14607"/>
        <dbReference type="ChEBI" id="CHEBI:15378"/>
        <dbReference type="ChEBI" id="CHEBI:58223"/>
        <dbReference type="ChEBI" id="CHEBI:58885"/>
        <dbReference type="ChEBI" id="CHEBI:140574"/>
        <dbReference type="EC" id="2.4.1.186"/>
    </reaction>
</comment>
<keyword evidence="3" id="KW-0963">Cytoplasm</keyword>
<dbReference type="EC" id="2.4.1.186" evidence="10"/>
<evidence type="ECO:0000256" key="5">
    <source>
        <dbReference type="ARBA" id="ARBA00022723"/>
    </source>
</evidence>
<dbReference type="InterPro" id="IPR002495">
    <property type="entry name" value="Glyco_trans_8"/>
</dbReference>
<reference evidence="14" key="2">
    <citation type="submission" date="2014-03" db="EMBL/GenBank/DDBJ databases">
        <title>The Genome Annotation of Fusarium oxysporum Cotton.</title>
        <authorList>
            <consortium name="The Broad Institute Genomics Platform"/>
            <person name="Ma L.-J."/>
            <person name="Corby-Kistler H."/>
            <person name="Broz K."/>
            <person name="Gale L.R."/>
            <person name="Jonkers W."/>
            <person name="O'Donnell K."/>
            <person name="Ploetz R."/>
            <person name="Steinberg C."/>
            <person name="Schwartz D.C."/>
            <person name="VanEtten H."/>
            <person name="Zhou S."/>
            <person name="Young S.K."/>
            <person name="Zeng Q."/>
            <person name="Gargeya S."/>
            <person name="Fitzgerald M."/>
            <person name="Abouelleil A."/>
            <person name="Alvarado L."/>
            <person name="Chapman S.B."/>
            <person name="Gainer-Dewar J."/>
            <person name="Goldberg J."/>
            <person name="Griggs A."/>
            <person name="Gujja S."/>
            <person name="Hansen M."/>
            <person name="Howarth C."/>
            <person name="Imamovic A."/>
            <person name="Ireland A."/>
            <person name="Larimer J."/>
            <person name="McCowan C."/>
            <person name="Murphy C."/>
            <person name="Pearson M."/>
            <person name="Poon T.W."/>
            <person name="Priest M."/>
            <person name="Roberts A."/>
            <person name="Saif S."/>
            <person name="Shea T."/>
            <person name="Sykes S."/>
            <person name="Wortman J."/>
            <person name="Nusbaum C."/>
            <person name="Birren B."/>
        </authorList>
    </citation>
    <scope>NUCLEOTIDE SEQUENCE</scope>
    <source>
        <strain evidence="14">25433</strain>
    </source>
</reference>
<evidence type="ECO:0000313" key="14">
    <source>
        <dbReference type="EMBL" id="EXM13392.1"/>
    </source>
</evidence>